<evidence type="ECO:0000313" key="2">
    <source>
        <dbReference type="EMBL" id="GIY55244.1"/>
    </source>
</evidence>
<accession>A0AAV4UBS5</accession>
<organism evidence="2 3">
    <name type="scientific">Caerostris extrusa</name>
    <name type="common">Bark spider</name>
    <name type="synonym">Caerostris bankana</name>
    <dbReference type="NCBI Taxonomy" id="172846"/>
    <lineage>
        <taxon>Eukaryota</taxon>
        <taxon>Metazoa</taxon>
        <taxon>Ecdysozoa</taxon>
        <taxon>Arthropoda</taxon>
        <taxon>Chelicerata</taxon>
        <taxon>Arachnida</taxon>
        <taxon>Araneae</taxon>
        <taxon>Araneomorphae</taxon>
        <taxon>Entelegynae</taxon>
        <taxon>Araneoidea</taxon>
        <taxon>Araneidae</taxon>
        <taxon>Caerostris</taxon>
    </lineage>
</organism>
<evidence type="ECO:0000313" key="3">
    <source>
        <dbReference type="Proteomes" id="UP001054945"/>
    </source>
</evidence>
<evidence type="ECO:0000256" key="1">
    <source>
        <dbReference type="SAM" id="MobiDB-lite"/>
    </source>
</evidence>
<keyword evidence="3" id="KW-1185">Reference proteome</keyword>
<protein>
    <submittedName>
        <fullName evidence="2">Uncharacterized protein</fullName>
    </submittedName>
</protein>
<dbReference type="Proteomes" id="UP001054945">
    <property type="component" value="Unassembled WGS sequence"/>
</dbReference>
<dbReference type="EMBL" id="BPLR01012622">
    <property type="protein sequence ID" value="GIY55244.1"/>
    <property type="molecule type" value="Genomic_DNA"/>
</dbReference>
<sequence length="277" mass="30961">MLNKRVTSSGTIRNCHKDDAKKKRKKWVRGDSYAPSNNSRTALTLTLFSESALGAVGPKAEMLAAEKARSRPLTSSIHTLSETRSRTRTHIRSTAAARGHRGVVSRDVPLDTIMSGNGISVEAQEQFAEFPTGILLLKDAAERRPSFAISGISVMSVGRHGNGSSEGGGRKSVAARSAGNKPPSPMLFFFVRFPGLLAQFEFLQGFFSRDPVQICAESMDEEDRRRLRWHGRHSGCKVQLDRRYSWGRWRKMRGRWYVTRQMALVLCSSFEARCQVQ</sequence>
<proteinExistence type="predicted"/>
<dbReference type="AlphaFoldDB" id="A0AAV4UBS5"/>
<feature type="region of interest" description="Disordered" evidence="1">
    <location>
        <begin position="158"/>
        <end position="180"/>
    </location>
</feature>
<name>A0AAV4UBS5_CAEEX</name>
<reference evidence="2 3" key="1">
    <citation type="submission" date="2021-06" db="EMBL/GenBank/DDBJ databases">
        <title>Caerostris extrusa draft genome.</title>
        <authorList>
            <person name="Kono N."/>
            <person name="Arakawa K."/>
        </authorList>
    </citation>
    <scope>NUCLEOTIDE SEQUENCE [LARGE SCALE GENOMIC DNA]</scope>
</reference>
<comment type="caution">
    <text evidence="2">The sequence shown here is derived from an EMBL/GenBank/DDBJ whole genome shotgun (WGS) entry which is preliminary data.</text>
</comment>
<gene>
    <name evidence="2" type="ORF">CEXT_333251</name>
</gene>